<feature type="compositionally biased region" description="Basic residues" evidence="1">
    <location>
        <begin position="38"/>
        <end position="47"/>
    </location>
</feature>
<dbReference type="RefSeq" id="XP_018385773.1">
    <property type="nucleotide sequence ID" value="XM_018530145.1"/>
</dbReference>
<protein>
    <submittedName>
        <fullName evidence="2">Uncharacterized protein</fullName>
    </submittedName>
</protein>
<dbReference type="AlphaFoldDB" id="A0A177DMW2"/>
<dbReference type="Proteomes" id="UP000077248">
    <property type="component" value="Unassembled WGS sequence"/>
</dbReference>
<dbReference type="KEGG" id="aalt:CC77DRAFT_121247"/>
<dbReference type="VEuPathDB" id="FungiDB:CC77DRAFT_121247"/>
<organism evidence="2 3">
    <name type="scientific">Alternaria alternata</name>
    <name type="common">Alternaria rot fungus</name>
    <name type="synonym">Torula alternata</name>
    <dbReference type="NCBI Taxonomy" id="5599"/>
    <lineage>
        <taxon>Eukaryota</taxon>
        <taxon>Fungi</taxon>
        <taxon>Dikarya</taxon>
        <taxon>Ascomycota</taxon>
        <taxon>Pezizomycotina</taxon>
        <taxon>Dothideomycetes</taxon>
        <taxon>Pleosporomycetidae</taxon>
        <taxon>Pleosporales</taxon>
        <taxon>Pleosporineae</taxon>
        <taxon>Pleosporaceae</taxon>
        <taxon>Alternaria</taxon>
        <taxon>Alternaria sect. Alternaria</taxon>
        <taxon>Alternaria alternata complex</taxon>
    </lineage>
</organism>
<dbReference type="EMBL" id="KV441479">
    <property type="protein sequence ID" value="OAG20352.1"/>
    <property type="molecule type" value="Genomic_DNA"/>
</dbReference>
<keyword evidence="3" id="KW-1185">Reference proteome</keyword>
<evidence type="ECO:0000313" key="2">
    <source>
        <dbReference type="EMBL" id="OAG20352.1"/>
    </source>
</evidence>
<gene>
    <name evidence="2" type="ORF">CC77DRAFT_121247</name>
</gene>
<evidence type="ECO:0000313" key="3">
    <source>
        <dbReference type="Proteomes" id="UP000077248"/>
    </source>
</evidence>
<reference evidence="2 3" key="1">
    <citation type="submission" date="2016-05" db="EMBL/GenBank/DDBJ databases">
        <title>Comparative analysis of secretome profiles of manganese(II)-oxidizing ascomycete fungi.</title>
        <authorList>
            <consortium name="DOE Joint Genome Institute"/>
            <person name="Zeiner C.A."/>
            <person name="Purvine S.O."/>
            <person name="Zink E.M."/>
            <person name="Wu S."/>
            <person name="Pasa-Tolic L."/>
            <person name="Chaput D.L."/>
            <person name="Haridas S."/>
            <person name="Grigoriev I.V."/>
            <person name="Santelli C.M."/>
            <person name="Hansel C.M."/>
        </authorList>
    </citation>
    <scope>NUCLEOTIDE SEQUENCE [LARGE SCALE GENOMIC DNA]</scope>
    <source>
        <strain evidence="2 3">SRC1lrK2f</strain>
    </source>
</reference>
<feature type="region of interest" description="Disordered" evidence="1">
    <location>
        <begin position="22"/>
        <end position="48"/>
    </location>
</feature>
<dbReference type="GeneID" id="29115739"/>
<evidence type="ECO:0000256" key="1">
    <source>
        <dbReference type="SAM" id="MobiDB-lite"/>
    </source>
</evidence>
<proteinExistence type="predicted"/>
<accession>A0A177DMW2</accession>
<sequence length="90" mass="10259">MSFLWMSLETCHKTISCSERRTMEDDDAHESLRAGGKQPRHVHRSQHRPSWSALRLCEPVRLSARLTDPLSRRLRAAFLLASSLFVAAQG</sequence>
<name>A0A177DMW2_ALTAL</name>